<gene>
    <name evidence="25" type="ORF">B4U80_04335</name>
</gene>
<dbReference type="AlphaFoldDB" id="A0A443RS26"/>
<dbReference type="GO" id="GO:0006559">
    <property type="term" value="P:L-phenylalanine catabolic process"/>
    <property type="evidence" value="ECO:0007669"/>
    <property type="project" value="UniProtKB-KW"/>
</dbReference>
<evidence type="ECO:0000313" key="25">
    <source>
        <dbReference type="EMBL" id="RWS18065.1"/>
    </source>
</evidence>
<dbReference type="STRING" id="299467.A0A443RS26"/>
<dbReference type="CDD" id="cd07250">
    <property type="entry name" value="HPPD_C_like"/>
    <property type="match status" value="1"/>
</dbReference>
<dbReference type="Proteomes" id="UP000288716">
    <property type="component" value="Unassembled WGS sequence"/>
</dbReference>
<keyword evidence="15 25" id="KW-0223">Dioxygenase</keyword>
<protein>
    <recommendedName>
        <fullName evidence="9">4-hydroxyphenylpyruvate dioxygenase</fullName>
        <ecNumber evidence="8">1.13.11.27</ecNumber>
    </recommendedName>
    <alternativeName>
        <fullName evidence="21">4-hydroxyphenylpyruvic acid oxidase</fullName>
    </alternativeName>
</protein>
<dbReference type="Pfam" id="PF00903">
    <property type="entry name" value="Glyoxalase"/>
    <property type="match status" value="1"/>
</dbReference>
<evidence type="ECO:0000256" key="17">
    <source>
        <dbReference type="ARBA" id="ARBA00023004"/>
    </source>
</evidence>
<keyword evidence="26" id="KW-1185">Reference proteome</keyword>
<keyword evidence="14" id="KW-0828">Tyrosine catabolism</keyword>
<dbReference type="InterPro" id="IPR005956">
    <property type="entry name" value="4OHPhenylPyrv_dOase"/>
</dbReference>
<accession>A0A443RS26</accession>
<dbReference type="GO" id="GO:0006572">
    <property type="term" value="P:L-tyrosine catabolic process"/>
    <property type="evidence" value="ECO:0007669"/>
    <property type="project" value="UniProtKB-KW"/>
</dbReference>
<evidence type="ECO:0000256" key="14">
    <source>
        <dbReference type="ARBA" id="ARBA00022878"/>
    </source>
</evidence>
<dbReference type="EC" id="1.13.11.27" evidence="8"/>
<feature type="non-terminal residue" evidence="25">
    <location>
        <position position="1"/>
    </location>
</feature>
<evidence type="ECO:0000256" key="5">
    <source>
        <dbReference type="ARBA" id="ARBA00005162"/>
    </source>
</evidence>
<evidence type="ECO:0000256" key="21">
    <source>
        <dbReference type="ARBA" id="ARBA00029786"/>
    </source>
</evidence>
<evidence type="ECO:0000256" key="6">
    <source>
        <dbReference type="ARBA" id="ARBA00005877"/>
    </source>
</evidence>
<evidence type="ECO:0000256" key="19">
    <source>
        <dbReference type="ARBA" id="ARBA00023136"/>
    </source>
</evidence>
<keyword evidence="13" id="KW-0256">Endoplasmic reticulum</keyword>
<name>A0A443RS26_9ACAR</name>
<evidence type="ECO:0000256" key="13">
    <source>
        <dbReference type="ARBA" id="ARBA00022824"/>
    </source>
</evidence>
<keyword evidence="17" id="KW-0408">Iron</keyword>
<evidence type="ECO:0000256" key="9">
    <source>
        <dbReference type="ARBA" id="ARBA00018452"/>
    </source>
</evidence>
<keyword evidence="16" id="KW-0560">Oxidoreductase</keyword>
<evidence type="ECO:0000256" key="4">
    <source>
        <dbReference type="ARBA" id="ARBA00004496"/>
    </source>
</evidence>
<keyword evidence="18" id="KW-0333">Golgi apparatus</keyword>
<evidence type="ECO:0000256" key="8">
    <source>
        <dbReference type="ARBA" id="ARBA00013222"/>
    </source>
</evidence>
<dbReference type="GO" id="GO:0003868">
    <property type="term" value="F:4-hydroxyphenylpyruvate dioxygenase activity"/>
    <property type="evidence" value="ECO:0007669"/>
    <property type="project" value="UniProtKB-EC"/>
</dbReference>
<comment type="similarity">
    <text evidence="6">Belongs to the 4HPPD family.</text>
</comment>
<evidence type="ECO:0000256" key="12">
    <source>
        <dbReference type="ARBA" id="ARBA00022737"/>
    </source>
</evidence>
<proteinExistence type="inferred from homology"/>
<evidence type="ECO:0000256" key="15">
    <source>
        <dbReference type="ARBA" id="ARBA00022964"/>
    </source>
</evidence>
<comment type="subunit">
    <text evidence="7">Homodimer.</text>
</comment>
<evidence type="ECO:0000256" key="16">
    <source>
        <dbReference type="ARBA" id="ARBA00023002"/>
    </source>
</evidence>
<evidence type="ECO:0000256" key="2">
    <source>
        <dbReference type="ARBA" id="ARBA00004395"/>
    </source>
</evidence>
<keyword evidence="25" id="KW-0670">Pyruvate</keyword>
<keyword evidence="10" id="KW-0963">Cytoplasm</keyword>
<dbReference type="FunFam" id="3.10.180.10:FF:000022">
    <property type="entry name" value="4-hydroxyphenylpyruvate dioxygenase"/>
    <property type="match status" value="1"/>
</dbReference>
<dbReference type="PANTHER" id="PTHR11959:SF1">
    <property type="entry name" value="4-HYDROXYPHENYLPYRUVATE DIOXYGENASE"/>
    <property type="match status" value="1"/>
</dbReference>
<dbReference type="OrthoDB" id="414569at2759"/>
<dbReference type="GO" id="GO:0005789">
    <property type="term" value="C:endoplasmic reticulum membrane"/>
    <property type="evidence" value="ECO:0007669"/>
    <property type="project" value="UniProtKB-SubCell"/>
</dbReference>
<dbReference type="InterPro" id="IPR029068">
    <property type="entry name" value="Glyas_Bleomycin-R_OHBP_Dase"/>
</dbReference>
<dbReference type="EMBL" id="NCKV01046779">
    <property type="protein sequence ID" value="RWS18065.1"/>
    <property type="molecule type" value="Genomic_DNA"/>
</dbReference>
<dbReference type="VEuPathDB" id="VectorBase:LDEU013975"/>
<dbReference type="PANTHER" id="PTHR11959">
    <property type="entry name" value="4-HYDROXYPHENYLPYRUVATE DIOXYGENASE"/>
    <property type="match status" value="1"/>
</dbReference>
<keyword evidence="11" id="KW-0479">Metal-binding</keyword>
<dbReference type="PROSITE" id="PS51819">
    <property type="entry name" value="VOC"/>
    <property type="match status" value="1"/>
</dbReference>
<organism evidence="25 26">
    <name type="scientific">Leptotrombidium deliense</name>
    <dbReference type="NCBI Taxonomy" id="299467"/>
    <lineage>
        <taxon>Eukaryota</taxon>
        <taxon>Metazoa</taxon>
        <taxon>Ecdysozoa</taxon>
        <taxon>Arthropoda</taxon>
        <taxon>Chelicerata</taxon>
        <taxon>Arachnida</taxon>
        <taxon>Acari</taxon>
        <taxon>Acariformes</taxon>
        <taxon>Trombidiformes</taxon>
        <taxon>Prostigmata</taxon>
        <taxon>Anystina</taxon>
        <taxon>Parasitengona</taxon>
        <taxon>Trombiculoidea</taxon>
        <taxon>Trombiculidae</taxon>
        <taxon>Leptotrombidium</taxon>
    </lineage>
</organism>
<evidence type="ECO:0000256" key="22">
    <source>
        <dbReference type="ARBA" id="ARBA00033727"/>
    </source>
</evidence>
<evidence type="ECO:0000256" key="23">
    <source>
        <dbReference type="ARBA" id="ARBA00048047"/>
    </source>
</evidence>
<evidence type="ECO:0000256" key="10">
    <source>
        <dbReference type="ARBA" id="ARBA00022490"/>
    </source>
</evidence>
<sequence length="152" mass="17622">TNYEETIKMPIIEPAQGLKKSPIQEYVDYYGGAGVHHVALTTRDIVKTLRNLRERGVQFLKTPLTYYDISKQKLSKSNVNIVEDMKQLEELDVLIDFDDNGYLLQIFAKLLQDRPTVFLEVIQRRSFSVFGTGNFQALYEALEFEQQQRGNQ</sequence>
<comment type="function">
    <text evidence="22">Catalyzes the conversion of 4-hydroxyphenylpyruvic acid to homogentisic acid, one of the steps in tyrosine catabolism.</text>
</comment>
<evidence type="ECO:0000256" key="11">
    <source>
        <dbReference type="ARBA" id="ARBA00022723"/>
    </source>
</evidence>
<dbReference type="InterPro" id="IPR004360">
    <property type="entry name" value="Glyas_Fos-R_dOase_dom"/>
</dbReference>
<feature type="domain" description="VOC" evidence="24">
    <location>
        <begin position="1"/>
        <end position="109"/>
    </location>
</feature>
<dbReference type="InterPro" id="IPR041735">
    <property type="entry name" value="4OHPhenylPyrv_dOase_C"/>
</dbReference>
<evidence type="ECO:0000256" key="20">
    <source>
        <dbReference type="ARBA" id="ARBA00023232"/>
    </source>
</evidence>
<keyword evidence="19" id="KW-0472">Membrane</keyword>
<keyword evidence="20" id="KW-0585">Phenylalanine catabolism</keyword>
<evidence type="ECO:0000256" key="3">
    <source>
        <dbReference type="ARBA" id="ARBA00004406"/>
    </source>
</evidence>
<reference evidence="25 26" key="1">
    <citation type="journal article" date="2018" name="Gigascience">
        <title>Genomes of trombidid mites reveal novel predicted allergens and laterally-transferred genes associated with secondary metabolism.</title>
        <authorList>
            <person name="Dong X."/>
            <person name="Chaisiri K."/>
            <person name="Xia D."/>
            <person name="Armstrong S.D."/>
            <person name="Fang Y."/>
            <person name="Donnelly M.J."/>
            <person name="Kadowaki T."/>
            <person name="McGarry J.W."/>
            <person name="Darby A.C."/>
            <person name="Makepeace B.L."/>
        </authorList>
    </citation>
    <scope>NUCLEOTIDE SEQUENCE [LARGE SCALE GENOMIC DNA]</scope>
    <source>
        <strain evidence="25">UoL-UT</strain>
    </source>
</reference>
<dbReference type="GO" id="GO:0000139">
    <property type="term" value="C:Golgi membrane"/>
    <property type="evidence" value="ECO:0007669"/>
    <property type="project" value="UniProtKB-SubCell"/>
</dbReference>
<evidence type="ECO:0000256" key="7">
    <source>
        <dbReference type="ARBA" id="ARBA00011738"/>
    </source>
</evidence>
<dbReference type="GO" id="GO:0042803">
    <property type="term" value="F:protein homodimerization activity"/>
    <property type="evidence" value="ECO:0007669"/>
    <property type="project" value="UniProtKB-ARBA"/>
</dbReference>
<evidence type="ECO:0000256" key="1">
    <source>
        <dbReference type="ARBA" id="ARBA00001962"/>
    </source>
</evidence>
<comment type="caution">
    <text evidence="25">The sequence shown here is derived from an EMBL/GenBank/DDBJ whole genome shotgun (WGS) entry which is preliminary data.</text>
</comment>
<dbReference type="GO" id="GO:0046872">
    <property type="term" value="F:metal ion binding"/>
    <property type="evidence" value="ECO:0007669"/>
    <property type="project" value="UniProtKB-KW"/>
</dbReference>
<comment type="cofactor">
    <cofactor evidence="1">
        <name>Fe cation</name>
        <dbReference type="ChEBI" id="CHEBI:24875"/>
    </cofactor>
</comment>
<dbReference type="Gene3D" id="3.10.180.10">
    <property type="entry name" value="2,3-Dihydroxybiphenyl 1,2-Dioxygenase, domain 1"/>
    <property type="match status" value="1"/>
</dbReference>
<comment type="subcellular location">
    <subcellularLocation>
        <location evidence="4">Cytoplasm</location>
    </subcellularLocation>
    <subcellularLocation>
        <location evidence="3">Endoplasmic reticulum membrane</location>
        <topology evidence="3">Peripheral membrane protein</topology>
    </subcellularLocation>
    <subcellularLocation>
        <location evidence="2">Golgi apparatus membrane</location>
        <topology evidence="2">Peripheral membrane protein</topology>
    </subcellularLocation>
</comment>
<evidence type="ECO:0000256" key="18">
    <source>
        <dbReference type="ARBA" id="ARBA00023034"/>
    </source>
</evidence>
<comment type="catalytic activity">
    <reaction evidence="23">
        <text>3-(4-hydroxyphenyl)pyruvate + O2 = homogentisate + CO2</text>
        <dbReference type="Rhea" id="RHEA:16189"/>
        <dbReference type="ChEBI" id="CHEBI:15379"/>
        <dbReference type="ChEBI" id="CHEBI:16169"/>
        <dbReference type="ChEBI" id="CHEBI:16526"/>
        <dbReference type="ChEBI" id="CHEBI:36242"/>
        <dbReference type="EC" id="1.13.11.27"/>
    </reaction>
    <physiologicalReaction direction="left-to-right" evidence="23">
        <dbReference type="Rhea" id="RHEA:16190"/>
    </physiologicalReaction>
</comment>
<comment type="pathway">
    <text evidence="5">Amino-acid degradation; L-phenylalanine degradation; acetoacetate and fumarate from L-phenylalanine: step 3/6.</text>
</comment>
<keyword evidence="12" id="KW-0677">Repeat</keyword>
<evidence type="ECO:0000259" key="24">
    <source>
        <dbReference type="PROSITE" id="PS51819"/>
    </source>
</evidence>
<dbReference type="SUPFAM" id="SSF54593">
    <property type="entry name" value="Glyoxalase/Bleomycin resistance protein/Dihydroxybiphenyl dioxygenase"/>
    <property type="match status" value="1"/>
</dbReference>
<evidence type="ECO:0000313" key="26">
    <source>
        <dbReference type="Proteomes" id="UP000288716"/>
    </source>
</evidence>
<dbReference type="InterPro" id="IPR037523">
    <property type="entry name" value="VOC_core"/>
</dbReference>